<keyword evidence="2" id="KW-0812">Transmembrane</keyword>
<organism evidence="3 4">
    <name type="scientific">Chitinophaga eiseniae</name>
    <dbReference type="NCBI Taxonomy" id="634771"/>
    <lineage>
        <taxon>Bacteria</taxon>
        <taxon>Pseudomonadati</taxon>
        <taxon>Bacteroidota</taxon>
        <taxon>Chitinophagia</taxon>
        <taxon>Chitinophagales</taxon>
        <taxon>Chitinophagaceae</taxon>
        <taxon>Chitinophaga</taxon>
    </lineage>
</organism>
<feature type="coiled-coil region" evidence="1">
    <location>
        <begin position="164"/>
        <end position="194"/>
    </location>
</feature>
<keyword evidence="4" id="KW-1185">Reference proteome</keyword>
<accession>A0A1T4NWX1</accession>
<keyword evidence="2" id="KW-1133">Transmembrane helix</keyword>
<keyword evidence="2" id="KW-0472">Membrane</keyword>
<dbReference type="STRING" id="634771.SAMN04488128_1011786"/>
<evidence type="ECO:0000256" key="1">
    <source>
        <dbReference type="SAM" id="Coils"/>
    </source>
</evidence>
<gene>
    <name evidence="3" type="ORF">SAMN04488128_1011786</name>
</gene>
<dbReference type="EMBL" id="FUWZ01000001">
    <property type="protein sequence ID" value="SJZ83557.1"/>
    <property type="molecule type" value="Genomic_DNA"/>
</dbReference>
<evidence type="ECO:0000256" key="2">
    <source>
        <dbReference type="SAM" id="Phobius"/>
    </source>
</evidence>
<evidence type="ECO:0000313" key="3">
    <source>
        <dbReference type="EMBL" id="SJZ83557.1"/>
    </source>
</evidence>
<protein>
    <submittedName>
        <fullName evidence="3">Uncharacterized protein</fullName>
    </submittedName>
</protein>
<reference evidence="4" key="1">
    <citation type="submission" date="2017-02" db="EMBL/GenBank/DDBJ databases">
        <authorList>
            <person name="Varghese N."/>
            <person name="Submissions S."/>
        </authorList>
    </citation>
    <scope>NUCLEOTIDE SEQUENCE [LARGE SCALE GENOMIC DNA]</scope>
    <source>
        <strain evidence="4">DSM 22224</strain>
    </source>
</reference>
<evidence type="ECO:0000313" key="4">
    <source>
        <dbReference type="Proteomes" id="UP000190367"/>
    </source>
</evidence>
<dbReference type="Proteomes" id="UP000190367">
    <property type="component" value="Unassembled WGS sequence"/>
</dbReference>
<keyword evidence="1" id="KW-0175">Coiled coil</keyword>
<name>A0A1T4NWX1_9BACT</name>
<sequence length="199" mass="22788">MNELLLQTIVDKLNKVDESIWQINSAAPQMPDYTEQLKNVGTSLEQIKADVTGMPERLKFPTAAVYTLSQNLEINNDLLKRPPVQEIKHYHHVKVGVIVSACLFLLLVLGAVWLFNTRSILQAYRAGDIKYRYIQLQAGKPLRPFLSTIDSLYHAHPQAFRDSVVQWEEERQRIAAMLHEALEKEAEASQLRDRAGKIR</sequence>
<feature type="transmembrane region" description="Helical" evidence="2">
    <location>
        <begin position="95"/>
        <end position="115"/>
    </location>
</feature>
<dbReference type="OrthoDB" id="658912at2"/>
<dbReference type="AlphaFoldDB" id="A0A1T4NWX1"/>
<dbReference type="RefSeq" id="WP_078668359.1">
    <property type="nucleotide sequence ID" value="NZ_FUWZ01000001.1"/>
</dbReference>
<proteinExistence type="predicted"/>